<sequence>ENKAWCEARRSILGATGWLSRAAAVDLWLLFHSYASLGIAVIEKHHPLDELNREES</sequence>
<reference evidence="2 4" key="1">
    <citation type="journal article" date="2019" name="Sci. Rep.">
        <title>Orb-weaving spider Araneus ventricosus genome elucidates the spidroin gene catalogue.</title>
        <authorList>
            <person name="Kono N."/>
            <person name="Nakamura H."/>
            <person name="Ohtoshi R."/>
            <person name="Moran D.A.P."/>
            <person name="Shinohara A."/>
            <person name="Yoshida Y."/>
            <person name="Fujiwara M."/>
            <person name="Mori M."/>
            <person name="Tomita M."/>
            <person name="Arakawa K."/>
        </authorList>
    </citation>
    <scope>NUCLEOTIDE SEQUENCE [LARGE SCALE GENOMIC DNA]</scope>
</reference>
<comment type="caution">
    <text evidence="2">The sequence shown here is derived from an EMBL/GenBank/DDBJ whole genome shotgun (WGS) entry which is preliminary data.</text>
</comment>
<organism evidence="2 4">
    <name type="scientific">Araneus ventricosus</name>
    <name type="common">Orbweaver spider</name>
    <name type="synonym">Epeira ventricosa</name>
    <dbReference type="NCBI Taxonomy" id="182803"/>
    <lineage>
        <taxon>Eukaryota</taxon>
        <taxon>Metazoa</taxon>
        <taxon>Ecdysozoa</taxon>
        <taxon>Arthropoda</taxon>
        <taxon>Chelicerata</taxon>
        <taxon>Arachnida</taxon>
        <taxon>Araneae</taxon>
        <taxon>Araneomorphae</taxon>
        <taxon>Entelegynae</taxon>
        <taxon>Araneoidea</taxon>
        <taxon>Araneidae</taxon>
        <taxon>Araneus</taxon>
    </lineage>
</organism>
<evidence type="ECO:0000313" key="3">
    <source>
        <dbReference type="EMBL" id="GBN90882.1"/>
    </source>
</evidence>
<evidence type="ECO:0000313" key="2">
    <source>
        <dbReference type="EMBL" id="GBN90824.1"/>
    </source>
</evidence>
<dbReference type="EMBL" id="BGPR01023559">
    <property type="protein sequence ID" value="GBN90824.1"/>
    <property type="molecule type" value="Genomic_DNA"/>
</dbReference>
<evidence type="ECO:0000313" key="1">
    <source>
        <dbReference type="EMBL" id="GBN87652.1"/>
    </source>
</evidence>
<dbReference type="EMBL" id="BGPR01023594">
    <property type="protein sequence ID" value="GBN90882.1"/>
    <property type="molecule type" value="Genomic_DNA"/>
</dbReference>
<keyword evidence="4" id="KW-1185">Reference proteome</keyword>
<dbReference type="Proteomes" id="UP000499080">
    <property type="component" value="Unassembled WGS sequence"/>
</dbReference>
<evidence type="ECO:0000313" key="4">
    <source>
        <dbReference type="Proteomes" id="UP000499080"/>
    </source>
</evidence>
<protein>
    <submittedName>
        <fullName evidence="2">Uncharacterized protein</fullName>
    </submittedName>
</protein>
<dbReference type="EMBL" id="BGPR01021899">
    <property type="protein sequence ID" value="GBN87652.1"/>
    <property type="molecule type" value="Genomic_DNA"/>
</dbReference>
<proteinExistence type="predicted"/>
<gene>
    <name evidence="2" type="ORF">AVEN_174252_1</name>
    <name evidence="1" type="ORF">AVEN_248333_1</name>
    <name evidence="3" type="ORF">AVEN_254562_1</name>
</gene>
<feature type="non-terminal residue" evidence="2">
    <location>
        <position position="1"/>
    </location>
</feature>
<accession>A0A4Y2SRB0</accession>
<name>A0A4Y2SRB0_ARAVE</name>
<dbReference type="AlphaFoldDB" id="A0A4Y2SRB0"/>